<protein>
    <recommendedName>
        <fullName evidence="2">isoleucine--tRNA ligase</fullName>
        <ecNumber evidence="2">6.1.1.5</ecNumber>
    </recommendedName>
</protein>
<dbReference type="InterPro" id="IPR002301">
    <property type="entry name" value="Ile-tRNA-ligase"/>
</dbReference>
<dbReference type="InterPro" id="IPR009008">
    <property type="entry name" value="Val/Leu/Ile-tRNA-synth_edit"/>
</dbReference>
<dbReference type="InterPro" id="IPR023586">
    <property type="entry name" value="Ile-tRNA-ligase_type2"/>
</dbReference>
<proteinExistence type="inferred from homology"/>
<dbReference type="PROSITE" id="PS00175">
    <property type="entry name" value="PG_MUTASE"/>
    <property type="match status" value="1"/>
</dbReference>
<feature type="domain" description="Methionyl/Valyl/Leucyl/Isoleucyl-tRNA synthetase anticodon-binding" evidence="15">
    <location>
        <begin position="894"/>
        <end position="1037"/>
    </location>
</feature>
<dbReference type="SUPFAM" id="SSF50677">
    <property type="entry name" value="ValRS/IleRS/LeuRS editing domain"/>
    <property type="match status" value="1"/>
</dbReference>
<dbReference type="InterPro" id="IPR014729">
    <property type="entry name" value="Rossmann-like_a/b/a_fold"/>
</dbReference>
<dbReference type="Pfam" id="PF08264">
    <property type="entry name" value="Anticodon_1"/>
    <property type="match status" value="1"/>
</dbReference>
<dbReference type="EMBL" id="MFLF01000012">
    <property type="protein sequence ID" value="OGG59929.1"/>
    <property type="molecule type" value="Genomic_DNA"/>
</dbReference>
<evidence type="ECO:0000256" key="1">
    <source>
        <dbReference type="ARBA" id="ARBA00007078"/>
    </source>
</evidence>
<dbReference type="Gene3D" id="3.40.50.1240">
    <property type="entry name" value="Phosphoglycerate mutase-like"/>
    <property type="match status" value="1"/>
</dbReference>
<keyword evidence="4 13" id="KW-0436">Ligase</keyword>
<evidence type="ECO:0000256" key="11">
    <source>
        <dbReference type="PIRSR" id="PIRSR613078-1"/>
    </source>
</evidence>
<comment type="similarity">
    <text evidence="1">Belongs to the class-I aminoacyl-tRNA synthetase family. IleS type 2 subfamily.</text>
</comment>
<dbReference type="PANTHER" id="PTHR42780">
    <property type="entry name" value="SOLEUCYL-TRNA SYNTHETASE"/>
    <property type="match status" value="1"/>
</dbReference>
<dbReference type="InterPro" id="IPR029033">
    <property type="entry name" value="His_PPase_superfam"/>
</dbReference>
<dbReference type="PRINTS" id="PR00984">
    <property type="entry name" value="TRNASYNTHILE"/>
</dbReference>
<evidence type="ECO:0000256" key="8">
    <source>
        <dbReference type="ARBA" id="ARBA00023146"/>
    </source>
</evidence>
<dbReference type="STRING" id="1798492.A3C89_03235"/>
<evidence type="ECO:0000256" key="12">
    <source>
        <dbReference type="PIRSR" id="PIRSR613078-2"/>
    </source>
</evidence>
<dbReference type="Proteomes" id="UP000178794">
    <property type="component" value="Unassembled WGS sequence"/>
</dbReference>
<dbReference type="AlphaFoldDB" id="A0A1F6DES0"/>
<dbReference type="CDD" id="cd07961">
    <property type="entry name" value="Anticodon_Ia_Ile_ABEc"/>
    <property type="match status" value="1"/>
</dbReference>
<dbReference type="GO" id="GO:0000049">
    <property type="term" value="F:tRNA binding"/>
    <property type="evidence" value="ECO:0007669"/>
    <property type="project" value="InterPro"/>
</dbReference>
<feature type="binding site" evidence="12">
    <location>
        <position position="565"/>
    </location>
    <ligand>
        <name>substrate</name>
    </ligand>
</feature>
<name>A0A1F6DES0_9BACT</name>
<dbReference type="GO" id="GO:0002161">
    <property type="term" value="F:aminoacyl-tRNA deacylase activity"/>
    <property type="evidence" value="ECO:0007669"/>
    <property type="project" value="InterPro"/>
</dbReference>
<evidence type="ECO:0000256" key="9">
    <source>
        <dbReference type="ARBA" id="ARBA00025217"/>
    </source>
</evidence>
<evidence type="ECO:0000259" key="14">
    <source>
        <dbReference type="Pfam" id="PF00133"/>
    </source>
</evidence>
<evidence type="ECO:0000256" key="4">
    <source>
        <dbReference type="ARBA" id="ARBA00022598"/>
    </source>
</evidence>
<dbReference type="Gene3D" id="3.40.50.620">
    <property type="entry name" value="HUPs"/>
    <property type="match status" value="2"/>
</dbReference>
<dbReference type="InterPro" id="IPR002300">
    <property type="entry name" value="aa-tRNA-synth_Ia"/>
</dbReference>
<dbReference type="CDD" id="cd07067">
    <property type="entry name" value="HP_PGM_like"/>
    <property type="match status" value="1"/>
</dbReference>
<evidence type="ECO:0000256" key="13">
    <source>
        <dbReference type="RuleBase" id="RU363035"/>
    </source>
</evidence>
<dbReference type="Gene3D" id="3.90.740.10">
    <property type="entry name" value="Valyl/Leucyl/Isoleucyl-tRNA synthetase, editing domain"/>
    <property type="match status" value="1"/>
</dbReference>
<feature type="domain" description="Aminoacyl-tRNA synthetase class Ia" evidence="14">
    <location>
        <begin position="16"/>
        <end position="500"/>
    </location>
</feature>
<sequence length="1152" mass="130441">MENEKVSDVARREEEMLAFWRAHDIFKKSVKKDAPNGQFTFYDGPPFATGLPHYGHLLAGTIKDAIPRFWTMNGYSVPRRWGWDCHGLPLENLIEKKLGLATKRDIETYGVKNFNEAARGAVLEYADEWRKIVPRMGRFVDMDDDYRTMDASYSESVWHVFSELHKKGLVYEGFKSMHLCPRCGTTLSNFEVNQGYRDIKDISVYVKLPLVETPDTSLLIWTTTPWTLPGNMAAAVHRDATYALVSVSGEEKTEKVIVAKARYASLFGSADNATIVREFLGSELEGKAYMPPFDYFKNQEIPNIENAWKIWHADYVEALGAGTGAVHIAPAYGEDDMQLGKANNIPLVHHVDTNGRFMDFVTDWAGYLVKPKDDADAEISHLDTDIEIVRALAQKGLLFKKENVTHSYPHCWRCETPLLNYATTSWFVEVTKIKDKLVAANNDVNWVPDHVGTGRFGKWLEGARDWAVSRQRYWGAPLPIWRNPQTKEFKVFGSFKELLAHVPRSGTEFFLMRHGEAEANVKNVTQTKIEVANPLTENGKAMALRGAQTLRDKGIDLIIASPFQRTKETAQIVARELGLDPTSIIYDERIAEIKVGALDGKTIDDYHAFLSAADSWYTATPEEGESHQAVRRRVGAFLTDIDARYAGKRVLIVSHNSPLNILRAMLQEEGAIPDVFDHMHAGRTFEHGEVLTGTFVHYPHNDEYVLDVHRPYIDNLEVRDENGVRLERIPDVFDCWFESGSMPYGQHHYPFENTDRFNAETGLGFPADFIAEGVDQTRGWFYSLIVLGTALFGKSPYKHVIVNGLVLAEDGRKMSKSLRNYPDPMELVDKLGADSMRLYLLTSPIVRGEDVNFSEKGVQEIQRKTIGRLHNVLQMYEMYADGTKAGATSTQVLDRWMVAVLSDAVRTSTESYKTYELDKATRPILDVIDDLSVWYLRRSRDRLKGDDLVDKQATLGTLRYTLKTVALLMAPVMPFYAEYLYQKVREDTDSESVHLAAWPHEHDVDADVLTSMKLTREWVTKALEARTKAGIKLRQPVGTITLPVELGKECLAIFADELNVKTVSVDTTLTGAWIDEVITPELKREGDVRDLMRAVQDARKDAGLEPKDRITLVLSSTHEETVTLFKEELMKTVGADEVTYTDEVLSFAIERR</sequence>
<evidence type="ECO:0000259" key="15">
    <source>
        <dbReference type="Pfam" id="PF08264"/>
    </source>
</evidence>
<dbReference type="SUPFAM" id="SSF47323">
    <property type="entry name" value="Anticodon-binding domain of a subclass of class I aminoacyl-tRNA synthetases"/>
    <property type="match status" value="1"/>
</dbReference>
<dbReference type="Pfam" id="PF00300">
    <property type="entry name" value="His_Phos_1"/>
    <property type="match status" value="1"/>
</dbReference>
<feature type="domain" description="Aminoacyl-tRNA synthetase class Ia" evidence="14">
    <location>
        <begin position="708"/>
        <end position="849"/>
    </location>
</feature>
<organism evidence="16 17">
    <name type="scientific">Candidatus Kaiserbacteria bacterium RIFCSPHIGHO2_02_FULL_50_50</name>
    <dbReference type="NCBI Taxonomy" id="1798492"/>
    <lineage>
        <taxon>Bacteria</taxon>
        <taxon>Candidatus Kaiseribacteriota</taxon>
    </lineage>
</organism>
<dbReference type="SUPFAM" id="SSF52374">
    <property type="entry name" value="Nucleotidylyl transferase"/>
    <property type="match status" value="1"/>
</dbReference>
<dbReference type="PANTHER" id="PTHR42780:SF1">
    <property type="entry name" value="ISOLEUCINE--TRNA LIGASE, CYTOPLASMIC"/>
    <property type="match status" value="1"/>
</dbReference>
<dbReference type="EC" id="6.1.1.5" evidence="2"/>
<dbReference type="Gene3D" id="1.10.730.10">
    <property type="entry name" value="Isoleucyl-tRNA Synthetase, Domain 1"/>
    <property type="match status" value="1"/>
</dbReference>
<dbReference type="PROSITE" id="PS00178">
    <property type="entry name" value="AA_TRNA_LIGASE_I"/>
    <property type="match status" value="1"/>
</dbReference>
<dbReference type="InterPro" id="IPR001345">
    <property type="entry name" value="PG/BPGM_mutase_AS"/>
</dbReference>
<gene>
    <name evidence="16" type="ORF">A3C89_03235</name>
</gene>
<dbReference type="InterPro" id="IPR001412">
    <property type="entry name" value="aa-tRNA-synth_I_CS"/>
</dbReference>
<evidence type="ECO:0000256" key="2">
    <source>
        <dbReference type="ARBA" id="ARBA00013165"/>
    </source>
</evidence>
<evidence type="ECO:0000256" key="10">
    <source>
        <dbReference type="ARBA" id="ARBA00048359"/>
    </source>
</evidence>
<feature type="active site" description="Tele-phosphohistidine intermediate" evidence="11">
    <location>
        <position position="514"/>
    </location>
</feature>
<dbReference type="Pfam" id="PF00133">
    <property type="entry name" value="tRNA-synt_1"/>
    <property type="match status" value="2"/>
</dbReference>
<feature type="active site" description="Proton donor/acceptor" evidence="11">
    <location>
        <position position="592"/>
    </location>
</feature>
<dbReference type="InterPro" id="IPR013078">
    <property type="entry name" value="His_Pase_superF_clade-1"/>
</dbReference>
<keyword evidence="5 13" id="KW-0547">Nucleotide-binding</keyword>
<dbReference type="Pfam" id="PF19302">
    <property type="entry name" value="DUF5915"/>
    <property type="match status" value="1"/>
</dbReference>
<dbReference type="GO" id="GO:0005524">
    <property type="term" value="F:ATP binding"/>
    <property type="evidence" value="ECO:0007669"/>
    <property type="project" value="UniProtKB-KW"/>
</dbReference>
<dbReference type="SMART" id="SM00855">
    <property type="entry name" value="PGAM"/>
    <property type="match status" value="1"/>
</dbReference>
<dbReference type="InterPro" id="IPR033709">
    <property type="entry name" value="Anticodon_Ile_ABEc"/>
</dbReference>
<dbReference type="InterPro" id="IPR013155">
    <property type="entry name" value="M/V/L/I-tRNA-synth_anticd-bd"/>
</dbReference>
<evidence type="ECO:0000256" key="5">
    <source>
        <dbReference type="ARBA" id="ARBA00022741"/>
    </source>
</evidence>
<comment type="catalytic activity">
    <reaction evidence="10">
        <text>tRNA(Ile) + L-isoleucine + ATP = L-isoleucyl-tRNA(Ile) + AMP + diphosphate</text>
        <dbReference type="Rhea" id="RHEA:11060"/>
        <dbReference type="Rhea" id="RHEA-COMP:9666"/>
        <dbReference type="Rhea" id="RHEA-COMP:9695"/>
        <dbReference type="ChEBI" id="CHEBI:30616"/>
        <dbReference type="ChEBI" id="CHEBI:33019"/>
        <dbReference type="ChEBI" id="CHEBI:58045"/>
        <dbReference type="ChEBI" id="CHEBI:78442"/>
        <dbReference type="ChEBI" id="CHEBI:78528"/>
        <dbReference type="ChEBI" id="CHEBI:456215"/>
        <dbReference type="EC" id="6.1.1.5"/>
    </reaction>
</comment>
<dbReference type="InterPro" id="IPR009080">
    <property type="entry name" value="tRNAsynth_Ia_anticodon-bd"/>
</dbReference>
<dbReference type="SUPFAM" id="SSF53254">
    <property type="entry name" value="Phosphoglycerate mutase-like"/>
    <property type="match status" value="1"/>
</dbReference>
<reference evidence="16 17" key="1">
    <citation type="journal article" date="2016" name="Nat. Commun.">
        <title>Thousands of microbial genomes shed light on interconnected biogeochemical processes in an aquifer system.</title>
        <authorList>
            <person name="Anantharaman K."/>
            <person name="Brown C.T."/>
            <person name="Hug L.A."/>
            <person name="Sharon I."/>
            <person name="Castelle C.J."/>
            <person name="Probst A.J."/>
            <person name="Thomas B.C."/>
            <person name="Singh A."/>
            <person name="Wilkins M.J."/>
            <person name="Karaoz U."/>
            <person name="Brodie E.L."/>
            <person name="Williams K.H."/>
            <person name="Hubbard S.S."/>
            <person name="Banfield J.F."/>
        </authorList>
    </citation>
    <scope>NUCLEOTIDE SEQUENCE [LARGE SCALE GENOMIC DNA]</scope>
</reference>
<keyword evidence="6 13" id="KW-0067">ATP-binding</keyword>
<comment type="caution">
    <text evidence="16">The sequence shown here is derived from an EMBL/GenBank/DDBJ whole genome shotgun (WGS) entry which is preliminary data.</text>
</comment>
<keyword evidence="7 13" id="KW-0648">Protein biosynthesis</keyword>
<evidence type="ECO:0000256" key="7">
    <source>
        <dbReference type="ARBA" id="ARBA00022917"/>
    </source>
</evidence>
<dbReference type="GO" id="GO:0004822">
    <property type="term" value="F:isoleucine-tRNA ligase activity"/>
    <property type="evidence" value="ECO:0007669"/>
    <property type="project" value="UniProtKB-EC"/>
</dbReference>
<evidence type="ECO:0000313" key="16">
    <source>
        <dbReference type="EMBL" id="OGG59929.1"/>
    </source>
</evidence>
<keyword evidence="3" id="KW-0963">Cytoplasm</keyword>
<comment type="function">
    <text evidence="9">Catalyzes the attachment of isoleucine to tRNA(Ile). As IleRS can inadvertently accommodate and process structurally similar amino acids such as valine, to avoid such errors it has two additional distinct tRNA(Ile)-dependent editing activities. One activity is designated as 'pretransfer' editing and involves the hydrolysis of activated Val-AMP. The other activity is designated 'posttransfer' editing and involves deacylation of mischarged Val-tRNA(Ile).</text>
</comment>
<evidence type="ECO:0000313" key="17">
    <source>
        <dbReference type="Proteomes" id="UP000178794"/>
    </source>
</evidence>
<evidence type="ECO:0000256" key="6">
    <source>
        <dbReference type="ARBA" id="ARBA00022840"/>
    </source>
</evidence>
<keyword evidence="8 13" id="KW-0030">Aminoacyl-tRNA synthetase</keyword>
<accession>A0A1F6DES0</accession>
<evidence type="ECO:0000256" key="3">
    <source>
        <dbReference type="ARBA" id="ARBA00022490"/>
    </source>
</evidence>
<feature type="binding site" evidence="12">
    <location>
        <begin position="513"/>
        <end position="520"/>
    </location>
    <ligand>
        <name>substrate</name>
    </ligand>
</feature>
<dbReference type="GO" id="GO:0006428">
    <property type="term" value="P:isoleucyl-tRNA aminoacylation"/>
    <property type="evidence" value="ECO:0007669"/>
    <property type="project" value="InterPro"/>
</dbReference>
<dbReference type="Gene3D" id="2.170.220.10">
    <property type="match status" value="1"/>
</dbReference>